<organism evidence="4 5">
    <name type="scientific">Adineta ricciae</name>
    <name type="common">Rotifer</name>
    <dbReference type="NCBI Taxonomy" id="249248"/>
    <lineage>
        <taxon>Eukaryota</taxon>
        <taxon>Metazoa</taxon>
        <taxon>Spiralia</taxon>
        <taxon>Gnathifera</taxon>
        <taxon>Rotifera</taxon>
        <taxon>Eurotatoria</taxon>
        <taxon>Bdelloidea</taxon>
        <taxon>Adinetida</taxon>
        <taxon>Adinetidae</taxon>
        <taxon>Adineta</taxon>
    </lineage>
</organism>
<gene>
    <name evidence="3" type="ORF">EDS130_LOCUS13719</name>
    <name evidence="4" type="ORF">XAT740_LOCUS50913</name>
</gene>
<feature type="region of interest" description="Disordered" evidence="1">
    <location>
        <begin position="1"/>
        <end position="20"/>
    </location>
</feature>
<dbReference type="EMBL" id="CAJNOR010007948">
    <property type="protein sequence ID" value="CAF1626000.1"/>
    <property type="molecule type" value="Genomic_DNA"/>
</dbReference>
<sequence length="310" mass="36510">MNQSATADLVRRKSAATTEANMNSSNYNELRNSDDSISPVHSTIFSPNSEKARAEKFFLIWAAIWINIVFYIVYSQWFETFTPYHYLTFGLLLFIFPTVFPMVFPTLFLSAHLPLSRRYTTKANIYMGILSWIANYFWTHYFYVVLHATYTFKAHRFNEVPIALYMMTHSYFHLYHVFSSILIRLVWRRMQTKGTARYFYVGIIVIIFSYIVAFLETFTIQHFPYYDIPDRYAMYAYGSMFYGIYFIVSFPMFARLDEEANTWNLPQTIIDALACCMIVTQLLDFWRISIGHVTNAPAANPVHQSVPFIY</sequence>
<accession>A0A816CLE7</accession>
<feature type="transmembrane region" description="Helical" evidence="2">
    <location>
        <begin position="232"/>
        <end position="254"/>
    </location>
</feature>
<evidence type="ECO:0000313" key="5">
    <source>
        <dbReference type="Proteomes" id="UP000663828"/>
    </source>
</evidence>
<feature type="transmembrane region" description="Helical" evidence="2">
    <location>
        <begin position="123"/>
        <end position="143"/>
    </location>
</feature>
<evidence type="ECO:0000313" key="3">
    <source>
        <dbReference type="EMBL" id="CAF0978019.1"/>
    </source>
</evidence>
<feature type="transmembrane region" description="Helical" evidence="2">
    <location>
        <begin position="57"/>
        <end position="74"/>
    </location>
</feature>
<protein>
    <submittedName>
        <fullName evidence="4">Uncharacterized protein</fullName>
    </submittedName>
</protein>
<dbReference type="PANTHER" id="PTHR35136">
    <property type="entry name" value="CYCLOEUCALENOL CYCLOISOMERASE"/>
    <property type="match status" value="1"/>
</dbReference>
<dbReference type="AlphaFoldDB" id="A0A816CLE7"/>
<dbReference type="OrthoDB" id="2111841at2759"/>
<dbReference type="EMBL" id="CAJNOJ010000055">
    <property type="protein sequence ID" value="CAF0978019.1"/>
    <property type="molecule type" value="Genomic_DNA"/>
</dbReference>
<evidence type="ECO:0000256" key="1">
    <source>
        <dbReference type="SAM" id="MobiDB-lite"/>
    </source>
</evidence>
<evidence type="ECO:0000256" key="2">
    <source>
        <dbReference type="SAM" id="Phobius"/>
    </source>
</evidence>
<feature type="transmembrane region" description="Helical" evidence="2">
    <location>
        <begin position="86"/>
        <end position="111"/>
    </location>
</feature>
<dbReference type="Proteomes" id="UP000663852">
    <property type="component" value="Unassembled WGS sequence"/>
</dbReference>
<name>A0A816CLE7_ADIRI</name>
<feature type="transmembrane region" description="Helical" evidence="2">
    <location>
        <begin position="163"/>
        <end position="186"/>
    </location>
</feature>
<dbReference type="GO" id="GO:0047793">
    <property type="term" value="F:cycloeucalenol cycloisomerase activity"/>
    <property type="evidence" value="ECO:0007669"/>
    <property type="project" value="InterPro"/>
</dbReference>
<keyword evidence="5" id="KW-1185">Reference proteome</keyword>
<keyword evidence="2" id="KW-1133">Transmembrane helix</keyword>
<dbReference type="Proteomes" id="UP000663828">
    <property type="component" value="Unassembled WGS sequence"/>
</dbReference>
<proteinExistence type="predicted"/>
<dbReference type="PANTHER" id="PTHR35136:SF1">
    <property type="entry name" value="CYCLOEUCALENOL CYCLOISOMERASE"/>
    <property type="match status" value="1"/>
</dbReference>
<keyword evidence="2" id="KW-0812">Transmembrane</keyword>
<dbReference type="InterPro" id="IPR020532">
    <property type="entry name" value="Cycloeucalenol_cycloisomerase"/>
</dbReference>
<keyword evidence="2" id="KW-0472">Membrane</keyword>
<evidence type="ECO:0000313" key="4">
    <source>
        <dbReference type="EMBL" id="CAF1626000.1"/>
    </source>
</evidence>
<reference evidence="4" key="1">
    <citation type="submission" date="2021-02" db="EMBL/GenBank/DDBJ databases">
        <authorList>
            <person name="Nowell W R."/>
        </authorList>
    </citation>
    <scope>NUCLEOTIDE SEQUENCE</scope>
</reference>
<comment type="caution">
    <text evidence="4">The sequence shown here is derived from an EMBL/GenBank/DDBJ whole genome shotgun (WGS) entry which is preliminary data.</text>
</comment>
<feature type="transmembrane region" description="Helical" evidence="2">
    <location>
        <begin position="198"/>
        <end position="220"/>
    </location>
</feature>